<feature type="transmembrane region" description="Helical" evidence="7">
    <location>
        <begin position="231"/>
        <end position="252"/>
    </location>
</feature>
<evidence type="ECO:0000256" key="4">
    <source>
        <dbReference type="ARBA" id="ARBA00022692"/>
    </source>
</evidence>
<evidence type="ECO:0000256" key="6">
    <source>
        <dbReference type="ARBA" id="ARBA00023136"/>
    </source>
</evidence>
<comment type="subcellular location">
    <subcellularLocation>
        <location evidence="1 7">Cell membrane</location>
        <topology evidence="1 7">Multi-pass membrane protein</topology>
    </subcellularLocation>
</comment>
<feature type="transmembrane region" description="Helical" evidence="7">
    <location>
        <begin position="179"/>
        <end position="204"/>
    </location>
</feature>
<dbReference type="InterPro" id="IPR023679">
    <property type="entry name" value="UPF0761_bac"/>
</dbReference>
<dbReference type="NCBIfam" id="TIGR00765">
    <property type="entry name" value="yihY_not_rbn"/>
    <property type="match status" value="1"/>
</dbReference>
<accession>A0ABY1Q1T2</accession>
<keyword evidence="5 7" id="KW-1133">Transmembrane helix</keyword>
<proteinExistence type="inferred from homology"/>
<keyword evidence="3" id="KW-0997">Cell inner membrane</keyword>
<evidence type="ECO:0000256" key="3">
    <source>
        <dbReference type="ARBA" id="ARBA00022519"/>
    </source>
</evidence>
<keyword evidence="2 7" id="KW-1003">Cell membrane</keyword>
<protein>
    <recommendedName>
        <fullName evidence="7">UPF0761 membrane protein SAMN06295970_10420</fullName>
    </recommendedName>
</protein>
<evidence type="ECO:0000313" key="8">
    <source>
        <dbReference type="EMBL" id="SMP54474.1"/>
    </source>
</evidence>
<feature type="transmembrane region" description="Helical" evidence="7">
    <location>
        <begin position="105"/>
        <end position="122"/>
    </location>
</feature>
<dbReference type="PANTHER" id="PTHR30213">
    <property type="entry name" value="INNER MEMBRANE PROTEIN YHJD"/>
    <property type="match status" value="1"/>
</dbReference>
<gene>
    <name evidence="8" type="ORF">SAMN06295970_10420</name>
</gene>
<dbReference type="Pfam" id="PF03631">
    <property type="entry name" value="Virul_fac_BrkB"/>
    <property type="match status" value="1"/>
</dbReference>
<evidence type="ECO:0000256" key="2">
    <source>
        <dbReference type="ARBA" id="ARBA00022475"/>
    </source>
</evidence>
<evidence type="ECO:0000256" key="1">
    <source>
        <dbReference type="ARBA" id="ARBA00004651"/>
    </source>
</evidence>
<dbReference type="InterPro" id="IPR017039">
    <property type="entry name" value="Virul_fac_BrkB"/>
</dbReference>
<evidence type="ECO:0000256" key="5">
    <source>
        <dbReference type="ARBA" id="ARBA00022989"/>
    </source>
</evidence>
<comment type="similarity">
    <text evidence="7">Belongs to the UPF0761 family.</text>
</comment>
<keyword evidence="9" id="KW-1185">Reference proteome</keyword>
<keyword evidence="6 7" id="KW-0472">Membrane</keyword>
<organism evidence="8 9">
    <name type="scientific">Noviherbaspirillum suwonense</name>
    <dbReference type="NCBI Taxonomy" id="1224511"/>
    <lineage>
        <taxon>Bacteria</taxon>
        <taxon>Pseudomonadati</taxon>
        <taxon>Pseudomonadota</taxon>
        <taxon>Betaproteobacteria</taxon>
        <taxon>Burkholderiales</taxon>
        <taxon>Oxalobacteraceae</taxon>
        <taxon>Noviherbaspirillum</taxon>
    </lineage>
</organism>
<keyword evidence="4 7" id="KW-0812">Transmembrane</keyword>
<dbReference type="Proteomes" id="UP001158049">
    <property type="component" value="Unassembled WGS sequence"/>
</dbReference>
<feature type="transmembrane region" description="Helical" evidence="7">
    <location>
        <begin position="258"/>
        <end position="279"/>
    </location>
</feature>
<dbReference type="HAMAP" id="MF_00672">
    <property type="entry name" value="UPF0761"/>
    <property type="match status" value="1"/>
</dbReference>
<sequence>MPSNDHSLLARFAHVQVRDLLRFAGQRLREERLPQVAGSLTFTTVLALVPLLTIALAVFTTFPLFDTFRRALDSYFLRSLIPAGIASTILDYLNQFASQATRLSAVGAVALIATAVAMIGTVDRTFNRIWRVRTRRPFAQRVLTYWAVITLGPLLIGVSISVTGYLFAATNGVVLKLPLLGAVMFTLVSLALTAGAFTLLYMVVPNRLIDWRDAACGGVLAAIAFELSKRLFAVFIASFPTYTVLYGALAAIPLFLVWIYLGWMITLMGATLTAALPVVRYERWWHVALPGSAFIDALSLLEVLYQARSGESAAVSAALLRERTRIGFEESERLLQQMLDAGWVGRIRHEAPRRRVQFGKRDTVGLDSWTLLANPGQLRLADVYRMFVFTATDQMPLSQAVEAAVEQGLQQTLADYFHQHGQPRPA</sequence>
<name>A0ABY1Q1T2_9BURK</name>
<evidence type="ECO:0000313" key="9">
    <source>
        <dbReference type="Proteomes" id="UP001158049"/>
    </source>
</evidence>
<comment type="caution">
    <text evidence="8">The sequence shown here is derived from an EMBL/GenBank/DDBJ whole genome shotgun (WGS) entry which is preliminary data.</text>
</comment>
<dbReference type="PANTHER" id="PTHR30213:SF0">
    <property type="entry name" value="UPF0761 MEMBRANE PROTEIN YIHY"/>
    <property type="match status" value="1"/>
</dbReference>
<feature type="transmembrane region" description="Helical" evidence="7">
    <location>
        <begin position="143"/>
        <end position="167"/>
    </location>
</feature>
<evidence type="ECO:0000256" key="7">
    <source>
        <dbReference type="HAMAP-Rule" id="MF_00672"/>
    </source>
</evidence>
<reference evidence="8 9" key="1">
    <citation type="submission" date="2017-05" db="EMBL/GenBank/DDBJ databases">
        <authorList>
            <person name="Varghese N."/>
            <person name="Submissions S."/>
        </authorList>
    </citation>
    <scope>NUCLEOTIDE SEQUENCE [LARGE SCALE GENOMIC DNA]</scope>
    <source>
        <strain evidence="8 9">DSM 26001</strain>
    </source>
</reference>
<feature type="transmembrane region" description="Helical" evidence="7">
    <location>
        <begin position="40"/>
        <end position="63"/>
    </location>
</feature>
<dbReference type="RefSeq" id="WP_283441594.1">
    <property type="nucleotide sequence ID" value="NZ_FXUL01000004.1"/>
</dbReference>
<dbReference type="EMBL" id="FXUL01000004">
    <property type="protein sequence ID" value="SMP54474.1"/>
    <property type="molecule type" value="Genomic_DNA"/>
</dbReference>
<feature type="transmembrane region" description="Helical" evidence="7">
    <location>
        <begin position="75"/>
        <end position="93"/>
    </location>
</feature>